<dbReference type="InterPro" id="IPR045510">
    <property type="entry name" value="DUF6481"/>
</dbReference>
<accession>A0ABT4KAN6</accession>
<dbReference type="Proteomes" id="UP001079430">
    <property type="component" value="Unassembled WGS sequence"/>
</dbReference>
<reference evidence="2" key="1">
    <citation type="submission" date="2022-10" db="EMBL/GenBank/DDBJ databases">
        <title>Whole genome sequencing of three plant growth promoting bacteria isolated from Vachellia tortilis subsp. raddiana in Morocco.</title>
        <authorList>
            <person name="Hnini M."/>
            <person name="Zouagui R."/>
            <person name="Zouagui H."/>
            <person name="Chemao Elfihri M.-W."/>
            <person name="Ibrahimi A."/>
            <person name="Sbabou L."/>
            <person name="Aurag J."/>
        </authorList>
    </citation>
    <scope>NUCLEOTIDE SEQUENCE</scope>
    <source>
        <strain evidence="2">LMR678</strain>
    </source>
</reference>
<dbReference type="EMBL" id="JAPVOI010000003">
    <property type="protein sequence ID" value="MCZ4088914.1"/>
    <property type="molecule type" value="Genomic_DNA"/>
</dbReference>
<keyword evidence="3" id="KW-1185">Reference proteome</keyword>
<dbReference type="RefSeq" id="WP_269275111.1">
    <property type="nucleotide sequence ID" value="NZ_JAPVOI010000003.1"/>
</dbReference>
<feature type="compositionally biased region" description="Basic and acidic residues" evidence="1">
    <location>
        <begin position="34"/>
        <end position="49"/>
    </location>
</feature>
<evidence type="ECO:0000313" key="3">
    <source>
        <dbReference type="Proteomes" id="UP001079430"/>
    </source>
</evidence>
<evidence type="ECO:0000256" key="1">
    <source>
        <dbReference type="SAM" id="MobiDB-lite"/>
    </source>
</evidence>
<evidence type="ECO:0000313" key="2">
    <source>
        <dbReference type="EMBL" id="MCZ4088914.1"/>
    </source>
</evidence>
<gene>
    <name evidence="2" type="ORF">O3W52_02210</name>
</gene>
<dbReference type="Pfam" id="PF20089">
    <property type="entry name" value="DUF6481"/>
    <property type="match status" value="1"/>
</dbReference>
<sequence length="93" mass="10241">MRQPSDNGPAERRTAAANAKRRLLAKYASTPKETVPDVQERPAGRDCMRGRRTEGEALQNAENERLLAELKPSAIAITQHAKLAKPDTLNHSP</sequence>
<proteinExistence type="predicted"/>
<protein>
    <submittedName>
        <fullName evidence="2">DUF6481 family protein</fullName>
    </submittedName>
</protein>
<comment type="caution">
    <text evidence="2">The sequence shown here is derived from an EMBL/GenBank/DDBJ whole genome shotgun (WGS) entry which is preliminary data.</text>
</comment>
<feature type="region of interest" description="Disordered" evidence="1">
    <location>
        <begin position="26"/>
        <end position="49"/>
    </location>
</feature>
<name>A0ABT4KAN6_9HYPH</name>
<organism evidence="2 3">
    <name type="scientific">Sinorhizobium psoraleae</name>
    <dbReference type="NCBI Taxonomy" id="520838"/>
    <lineage>
        <taxon>Bacteria</taxon>
        <taxon>Pseudomonadati</taxon>
        <taxon>Pseudomonadota</taxon>
        <taxon>Alphaproteobacteria</taxon>
        <taxon>Hyphomicrobiales</taxon>
        <taxon>Rhizobiaceae</taxon>
        <taxon>Sinorhizobium/Ensifer group</taxon>
        <taxon>Sinorhizobium</taxon>
    </lineage>
</organism>